<evidence type="ECO:0000256" key="2">
    <source>
        <dbReference type="ARBA" id="ARBA00023235"/>
    </source>
</evidence>
<dbReference type="SUPFAM" id="SSF48239">
    <property type="entry name" value="Terpenoid cyclases/Protein prenyltransferases"/>
    <property type="match status" value="2"/>
</dbReference>
<gene>
    <name evidence="6" type="ORF">Egran_05517</name>
</gene>
<dbReference type="PANTHER" id="PTHR11764">
    <property type="entry name" value="TERPENE CYCLASE/MUTASE FAMILY MEMBER"/>
    <property type="match status" value="1"/>
</dbReference>
<dbReference type="GO" id="GO:0016104">
    <property type="term" value="P:triterpenoid biosynthetic process"/>
    <property type="evidence" value="ECO:0007669"/>
    <property type="project" value="InterPro"/>
</dbReference>
<evidence type="ECO:0000259" key="5">
    <source>
        <dbReference type="Pfam" id="PF13249"/>
    </source>
</evidence>
<dbReference type="InterPro" id="IPR008930">
    <property type="entry name" value="Terpenoid_cyclase/PrenylTrfase"/>
</dbReference>
<dbReference type="PANTHER" id="PTHR11764:SF82">
    <property type="entry name" value="TERPENE CYCLASE_MUTASE FAMILY MEMBER"/>
    <property type="match status" value="1"/>
</dbReference>
<keyword evidence="7" id="KW-1185">Reference proteome</keyword>
<dbReference type="InterPro" id="IPR032697">
    <property type="entry name" value="SQ_cyclase_N"/>
</dbReference>
<dbReference type="InterPro" id="IPR006400">
    <property type="entry name" value="Hopene-cyclase"/>
</dbReference>
<dbReference type="InterPro" id="IPR032696">
    <property type="entry name" value="SQ_cyclase_C"/>
</dbReference>
<protein>
    <recommendedName>
        <fullName evidence="3">Terpene cyclase/mutase family member</fullName>
        <ecNumber evidence="3">5.4.99.-</ecNumber>
    </recommendedName>
</protein>
<dbReference type="EMBL" id="NPHW01005483">
    <property type="protein sequence ID" value="OXV06717.1"/>
    <property type="molecule type" value="Genomic_DNA"/>
</dbReference>
<evidence type="ECO:0000256" key="1">
    <source>
        <dbReference type="ARBA" id="ARBA00022737"/>
    </source>
</evidence>
<comment type="similarity">
    <text evidence="3">Belongs to the terpene cyclase/mutase family.</text>
</comment>
<name>A0A232LSC6_9EURO</name>
<evidence type="ECO:0000313" key="6">
    <source>
        <dbReference type="EMBL" id="OXV06717.1"/>
    </source>
</evidence>
<dbReference type="NCBIfam" id="TIGR01787">
    <property type="entry name" value="squalene_cyclas"/>
    <property type="match status" value="1"/>
</dbReference>
<accession>A0A232LSC6</accession>
<dbReference type="Proteomes" id="UP000243515">
    <property type="component" value="Unassembled WGS sequence"/>
</dbReference>
<evidence type="ECO:0000256" key="3">
    <source>
        <dbReference type="RuleBase" id="RU362003"/>
    </source>
</evidence>
<reference evidence="6 7" key="1">
    <citation type="journal article" date="2015" name="Environ. Microbiol.">
        <title>Metagenome sequence of Elaphomyces granulatus from sporocarp tissue reveals Ascomycota ectomycorrhizal fingerprints of genome expansion and a Proteobacteria-rich microbiome.</title>
        <authorList>
            <person name="Quandt C.A."/>
            <person name="Kohler A."/>
            <person name="Hesse C.N."/>
            <person name="Sharpton T.J."/>
            <person name="Martin F."/>
            <person name="Spatafora J.W."/>
        </authorList>
    </citation>
    <scope>NUCLEOTIDE SEQUENCE [LARGE SCALE GENOMIC DNA]</scope>
    <source>
        <strain evidence="6 7">OSC145934</strain>
    </source>
</reference>
<comment type="caution">
    <text evidence="6">The sequence shown here is derived from an EMBL/GenBank/DDBJ whole genome shotgun (WGS) entry which is preliminary data.</text>
</comment>
<dbReference type="SFLD" id="SFLDG01016">
    <property type="entry name" value="Prenyltransferase_Like_2"/>
    <property type="match status" value="1"/>
</dbReference>
<dbReference type="OrthoDB" id="21502at2759"/>
<proteinExistence type="inferred from homology"/>
<keyword evidence="2 3" id="KW-0413">Isomerase</keyword>
<dbReference type="Gene3D" id="1.50.10.20">
    <property type="match status" value="2"/>
</dbReference>
<dbReference type="AlphaFoldDB" id="A0A232LSC6"/>
<feature type="domain" description="Squalene cyclase C-terminal" evidence="4">
    <location>
        <begin position="330"/>
        <end position="664"/>
    </location>
</feature>
<dbReference type="GO" id="GO:0005811">
    <property type="term" value="C:lipid droplet"/>
    <property type="evidence" value="ECO:0007669"/>
    <property type="project" value="InterPro"/>
</dbReference>
<sequence length="677" mass="75836">MGSIGDFPVKSKPKRESLVEGACRALGKAANYAFECALPDGHWYGELRSNATITAEYILLRQALGLDQSSDSEQLRNYFLSEQNPDGSWGIAPEYPGDVSTSTEAYFALKILNVPLDHPAMCRARDFIQSVGGVAKARIFTRIYLATFGLFPWSAIPEMPAELILLPSWAPINLYVFSSWARSTIVPLLIVCHHRPLYALPNGIDANNDYLDELWCNPSDKNIPYCPSDLWNTDKLSFVFSAIDSVLHYLGGLRHFPLRKYAISHCLKWVLEHQEEAGDWAGIFPPMHLGILALLLEGYKLEDPPVHRALEAIERFAWEDDRGKRVQSCVSPVWDTVLMTIGLCDAALPGRHSKPQKAMEWVRSRQLLGPEGDWRIYNPRLLPGGFSFEYHNTWYPDVDDTAAAIIAFIKQEPDFMDQSITRAVIWVLGMQNRDGGFAAFDLDNDKFFLNKIPFSDMNSLCDPSSADVTGRVLEAFGLLIQTPYKKHVSPDLIDRILLSTSRAITYLASTQEPTGAWYGRWGSNYIYGTSNTLCALAYWIKGNVEVQDCVELAVLWLKSVQNPDGGWGEGLDSYKTPNRAGCGPSTPSQTAWALMGLLPFLSPTDPTIEKGVRYLISAQSKKTSKGAATWPETLYTGTGFPEFFYIGYSLYSHYFPMMALGRYAKLKGRMALRDWKG</sequence>
<keyword evidence="1" id="KW-0677">Repeat</keyword>
<dbReference type="InterPro" id="IPR018333">
    <property type="entry name" value="Squalene_cyclase"/>
</dbReference>
<dbReference type="NCBIfam" id="TIGR01507">
    <property type="entry name" value="hopene_cyclase"/>
    <property type="match status" value="1"/>
</dbReference>
<dbReference type="CDD" id="cd02892">
    <property type="entry name" value="SQCY_1"/>
    <property type="match status" value="1"/>
</dbReference>
<dbReference type="Pfam" id="PF13243">
    <property type="entry name" value="SQHop_cyclase_C"/>
    <property type="match status" value="1"/>
</dbReference>
<dbReference type="GO" id="GO:0016866">
    <property type="term" value="F:intramolecular transferase activity"/>
    <property type="evidence" value="ECO:0007669"/>
    <property type="project" value="InterPro"/>
</dbReference>
<evidence type="ECO:0000259" key="4">
    <source>
        <dbReference type="Pfam" id="PF13243"/>
    </source>
</evidence>
<dbReference type="Pfam" id="PF13249">
    <property type="entry name" value="SQHop_cyclase_N"/>
    <property type="match status" value="1"/>
</dbReference>
<organism evidence="6 7">
    <name type="scientific">Elaphomyces granulatus</name>
    <dbReference type="NCBI Taxonomy" id="519963"/>
    <lineage>
        <taxon>Eukaryota</taxon>
        <taxon>Fungi</taxon>
        <taxon>Dikarya</taxon>
        <taxon>Ascomycota</taxon>
        <taxon>Pezizomycotina</taxon>
        <taxon>Eurotiomycetes</taxon>
        <taxon>Eurotiomycetidae</taxon>
        <taxon>Eurotiales</taxon>
        <taxon>Elaphomycetaceae</taxon>
        <taxon>Elaphomyces</taxon>
    </lineage>
</organism>
<feature type="domain" description="Squalene cyclase N-terminal" evidence="5">
    <location>
        <begin position="28"/>
        <end position="321"/>
    </location>
</feature>
<dbReference type="EC" id="5.4.99.-" evidence="3"/>
<evidence type="ECO:0000313" key="7">
    <source>
        <dbReference type="Proteomes" id="UP000243515"/>
    </source>
</evidence>